<protein>
    <submittedName>
        <fullName evidence="4">Uncharacterized protein</fullName>
    </submittedName>
</protein>
<keyword evidence="1" id="KW-0175">Coiled coil</keyword>
<dbReference type="GeneID" id="46430042"/>
<dbReference type="EMBL" id="VFES01000045">
    <property type="protein sequence ID" value="TWR51957.1"/>
    <property type="molecule type" value="Genomic_DNA"/>
</dbReference>
<dbReference type="Proteomes" id="UP000317267">
    <property type="component" value="Unassembled WGS sequence"/>
</dbReference>
<dbReference type="EMBL" id="FNKM01000002">
    <property type="protein sequence ID" value="SDQ35628.1"/>
    <property type="molecule type" value="Genomic_DNA"/>
</dbReference>
<feature type="coiled-coil region" evidence="1">
    <location>
        <begin position="79"/>
        <end position="106"/>
    </location>
</feature>
<dbReference type="AlphaFoldDB" id="A0A1H1A7E2"/>
<reference evidence="4 6" key="2">
    <citation type="submission" date="2019-06" db="EMBL/GenBank/DDBJ databases">
        <title>Pseudomonas bimorpha sp. nov. isolated from bovine raw milk and skim milk concentrate.</title>
        <authorList>
            <person name="Hofmann K."/>
            <person name="Huptas C."/>
            <person name="Doll E."/>
            <person name="Scherer S."/>
            <person name="Wenning M."/>
        </authorList>
    </citation>
    <scope>NUCLEOTIDE SEQUENCE [LARGE SCALE GENOMIC DNA]</scope>
    <source>
        <strain evidence="4 6">DSM 17515</strain>
    </source>
</reference>
<dbReference type="RefSeq" id="WP_082422834.1">
    <property type="nucleotide sequence ID" value="NZ_FNKM01000002.1"/>
</dbReference>
<sequence>MSRSRNLTPDAIEQIVSILDGWSGKLTWDLLILSVARRLRGTYTRQTLHKHERIRRAFILRKQTLSTTVGVKKASSPELQVANERIARLEAENQRLRMENDRLLEQFVRWAYNAYIRGLDEQFLSRPLPIINRQQTP</sequence>
<evidence type="ECO:0000313" key="4">
    <source>
        <dbReference type="EMBL" id="TWR51957.1"/>
    </source>
</evidence>
<proteinExistence type="predicted"/>
<gene>
    <name evidence="4" type="ORF">FIV39_32675</name>
    <name evidence="2" type="ORF">SAMN04490186_0168</name>
    <name evidence="3" type="ORF">SAMN04490186_2801</name>
</gene>
<dbReference type="EMBL" id="FNKM01000002">
    <property type="protein sequence ID" value="SDQ99153.1"/>
    <property type="molecule type" value="Genomic_DNA"/>
</dbReference>
<keyword evidence="5" id="KW-1185">Reference proteome</keyword>
<evidence type="ECO:0000313" key="6">
    <source>
        <dbReference type="Proteomes" id="UP000317267"/>
    </source>
</evidence>
<name>A0A1H1A7E2_9PSED</name>
<comment type="caution">
    <text evidence="4">The sequence shown here is derived from an EMBL/GenBank/DDBJ whole genome shotgun (WGS) entry which is preliminary data.</text>
</comment>
<accession>A0A1H1A7E2</accession>
<evidence type="ECO:0000313" key="2">
    <source>
        <dbReference type="EMBL" id="SDQ35628.1"/>
    </source>
</evidence>
<evidence type="ECO:0000313" key="3">
    <source>
        <dbReference type="EMBL" id="SDQ99153.1"/>
    </source>
</evidence>
<reference evidence="2 5" key="1">
    <citation type="submission" date="2016-10" db="EMBL/GenBank/DDBJ databases">
        <authorList>
            <person name="Varghese N."/>
            <person name="Submissions S."/>
        </authorList>
    </citation>
    <scope>NUCLEOTIDE SEQUENCE [LARGE SCALE GENOMIC DNA]</scope>
    <source>
        <strain evidence="2 5">BS2976</strain>
    </source>
</reference>
<evidence type="ECO:0000313" key="5">
    <source>
        <dbReference type="Proteomes" id="UP000198740"/>
    </source>
</evidence>
<organism evidence="4 6">
    <name type="scientific">Pseudomonas grimontii</name>
    <dbReference type="NCBI Taxonomy" id="129847"/>
    <lineage>
        <taxon>Bacteria</taxon>
        <taxon>Pseudomonadati</taxon>
        <taxon>Pseudomonadota</taxon>
        <taxon>Gammaproteobacteria</taxon>
        <taxon>Pseudomonadales</taxon>
        <taxon>Pseudomonadaceae</taxon>
        <taxon>Pseudomonas</taxon>
    </lineage>
</organism>
<evidence type="ECO:0000256" key="1">
    <source>
        <dbReference type="SAM" id="Coils"/>
    </source>
</evidence>
<dbReference type="OrthoDB" id="8702396at2"/>
<dbReference type="Proteomes" id="UP000198740">
    <property type="component" value="Unassembled WGS sequence"/>
</dbReference>